<reference evidence="8 9" key="1">
    <citation type="journal article" date="2012" name="Nat. Biotechnol.">
        <title>Draft genome sequence of pigeonpea (Cajanus cajan), an orphan legume crop of resource-poor farmers.</title>
        <authorList>
            <person name="Varshney R.K."/>
            <person name="Chen W."/>
            <person name="Li Y."/>
            <person name="Bharti A.K."/>
            <person name="Saxena R.K."/>
            <person name="Schlueter J.A."/>
            <person name="Donoghue M.T."/>
            <person name="Azam S."/>
            <person name="Fan G."/>
            <person name="Whaley A.M."/>
            <person name="Farmer A.D."/>
            <person name="Sheridan J."/>
            <person name="Iwata A."/>
            <person name="Tuteja R."/>
            <person name="Penmetsa R.V."/>
            <person name="Wu W."/>
            <person name="Upadhyaya H.D."/>
            <person name="Yang S.P."/>
            <person name="Shah T."/>
            <person name="Saxena K.B."/>
            <person name="Michael T."/>
            <person name="McCombie W.R."/>
            <person name="Yang B."/>
            <person name="Zhang G."/>
            <person name="Yang H."/>
            <person name="Wang J."/>
            <person name="Spillane C."/>
            <person name="Cook D.R."/>
            <person name="May G.D."/>
            <person name="Xu X."/>
            <person name="Jackson S.A."/>
        </authorList>
    </citation>
    <scope>NUCLEOTIDE SEQUENCE [LARGE SCALE GENOMIC DNA]</scope>
    <source>
        <strain evidence="9">cv. Asha</strain>
    </source>
</reference>
<feature type="domain" description="ABC transporter family G" evidence="7">
    <location>
        <begin position="1"/>
        <end position="176"/>
    </location>
</feature>
<evidence type="ECO:0000256" key="3">
    <source>
        <dbReference type="ARBA" id="ARBA00022692"/>
    </source>
</evidence>
<name>A0A151SZ86_CAJCA</name>
<protein>
    <submittedName>
        <fullName evidence="8">ABC transporter G family member 28</fullName>
    </submittedName>
</protein>
<dbReference type="AlphaFoldDB" id="A0A151SZ86"/>
<evidence type="ECO:0000256" key="5">
    <source>
        <dbReference type="ARBA" id="ARBA00023136"/>
    </source>
</evidence>
<evidence type="ECO:0000256" key="6">
    <source>
        <dbReference type="SAM" id="Phobius"/>
    </source>
</evidence>
<organism evidence="8 9">
    <name type="scientific">Cajanus cajan</name>
    <name type="common">Pigeon pea</name>
    <name type="synonym">Cajanus indicus</name>
    <dbReference type="NCBI Taxonomy" id="3821"/>
    <lineage>
        <taxon>Eukaryota</taxon>
        <taxon>Viridiplantae</taxon>
        <taxon>Streptophyta</taxon>
        <taxon>Embryophyta</taxon>
        <taxon>Tracheophyta</taxon>
        <taxon>Spermatophyta</taxon>
        <taxon>Magnoliopsida</taxon>
        <taxon>eudicotyledons</taxon>
        <taxon>Gunneridae</taxon>
        <taxon>Pentapetalae</taxon>
        <taxon>rosids</taxon>
        <taxon>fabids</taxon>
        <taxon>Fabales</taxon>
        <taxon>Fabaceae</taxon>
        <taxon>Papilionoideae</taxon>
        <taxon>50 kb inversion clade</taxon>
        <taxon>NPAAA clade</taxon>
        <taxon>indigoferoid/millettioid clade</taxon>
        <taxon>Phaseoleae</taxon>
        <taxon>Cajanus</taxon>
    </lineage>
</organism>
<evidence type="ECO:0000313" key="8">
    <source>
        <dbReference type="EMBL" id="KYP60113.1"/>
    </source>
</evidence>
<dbReference type="InterPro" id="IPR050352">
    <property type="entry name" value="ABCG_transporters"/>
</dbReference>
<keyword evidence="5 6" id="KW-0472">Membrane</keyword>
<feature type="transmembrane region" description="Helical" evidence="6">
    <location>
        <begin position="12"/>
        <end position="31"/>
    </location>
</feature>
<evidence type="ECO:0000259" key="7">
    <source>
        <dbReference type="Pfam" id="PF19055"/>
    </source>
</evidence>
<dbReference type="Pfam" id="PF19055">
    <property type="entry name" value="ABC2_membrane_7"/>
    <property type="match status" value="1"/>
</dbReference>
<dbReference type="PANTHER" id="PTHR48041:SF1">
    <property type="entry name" value="ABC TRANSPORTER G FAMILY MEMBER 24"/>
    <property type="match status" value="1"/>
</dbReference>
<accession>A0A151SZ86</accession>
<keyword evidence="2" id="KW-0813">Transport</keyword>
<gene>
    <name evidence="8" type="ORF">KK1_015561</name>
</gene>
<dbReference type="Proteomes" id="UP000075243">
    <property type="component" value="Chromosome 10"/>
</dbReference>
<evidence type="ECO:0000256" key="4">
    <source>
        <dbReference type="ARBA" id="ARBA00022989"/>
    </source>
</evidence>
<dbReference type="GO" id="GO:0016020">
    <property type="term" value="C:membrane"/>
    <property type="evidence" value="ECO:0007669"/>
    <property type="project" value="UniProtKB-SubCell"/>
</dbReference>
<keyword evidence="9" id="KW-1185">Reference proteome</keyword>
<comment type="subcellular location">
    <subcellularLocation>
        <location evidence="1">Membrane</location>
        <topology evidence="1">Multi-pass membrane protein</topology>
    </subcellularLocation>
</comment>
<feature type="transmembrane region" description="Helical" evidence="6">
    <location>
        <begin position="67"/>
        <end position="85"/>
    </location>
</feature>
<evidence type="ECO:0000256" key="1">
    <source>
        <dbReference type="ARBA" id="ARBA00004141"/>
    </source>
</evidence>
<keyword evidence="4 6" id="KW-1133">Transmembrane helix</keyword>
<dbReference type="OMA" id="WIMTRCT"/>
<sequence>MSSLAYFLSKDTIDHFNTVIKPLVYLSMFYFFTYPRSTFADNYIVLLCLVYCVTGIAYALAIFFEPGAAQLCSVLLPVVFTLIATQPKDGKFMKDIANLCYSRWALEAFIIANAERKRLNKEWNGYPGVWLLTRCGSLLKSGYNLHDWGLCISILILMGVIARAVAFFCMLTFLKK</sequence>
<dbReference type="InterPro" id="IPR043926">
    <property type="entry name" value="ABCG_dom"/>
</dbReference>
<proteinExistence type="predicted"/>
<dbReference type="EMBL" id="CM003612">
    <property type="protein sequence ID" value="KYP60113.1"/>
    <property type="molecule type" value="Genomic_DNA"/>
</dbReference>
<feature type="transmembrane region" description="Helical" evidence="6">
    <location>
        <begin position="148"/>
        <end position="174"/>
    </location>
</feature>
<evidence type="ECO:0000256" key="2">
    <source>
        <dbReference type="ARBA" id="ARBA00022448"/>
    </source>
</evidence>
<dbReference type="GO" id="GO:0140359">
    <property type="term" value="F:ABC-type transporter activity"/>
    <property type="evidence" value="ECO:0007669"/>
    <property type="project" value="InterPro"/>
</dbReference>
<dbReference type="Gramene" id="C.cajan_15123.t">
    <property type="protein sequence ID" value="C.cajan_15123.t"/>
    <property type="gene ID" value="C.cajan_15123"/>
</dbReference>
<feature type="transmembrane region" description="Helical" evidence="6">
    <location>
        <begin position="43"/>
        <end position="61"/>
    </location>
</feature>
<dbReference type="PANTHER" id="PTHR48041">
    <property type="entry name" value="ABC TRANSPORTER G FAMILY MEMBER 28"/>
    <property type="match status" value="1"/>
</dbReference>
<keyword evidence="3 6" id="KW-0812">Transmembrane</keyword>
<evidence type="ECO:0000313" key="9">
    <source>
        <dbReference type="Proteomes" id="UP000075243"/>
    </source>
</evidence>